<comment type="caution">
    <text evidence="1">The sequence shown here is derived from an EMBL/GenBank/DDBJ whole genome shotgun (WGS) entry which is preliminary data.</text>
</comment>
<dbReference type="SUPFAM" id="SSF50939">
    <property type="entry name" value="Sialidases"/>
    <property type="match status" value="1"/>
</dbReference>
<dbReference type="EC" id="3.2.1.18" evidence="1"/>
<dbReference type="EMBL" id="AQHR01000049">
    <property type="protein sequence ID" value="EON77845.1"/>
    <property type="molecule type" value="Genomic_DNA"/>
</dbReference>
<name>R7ZUL2_9BACT</name>
<dbReference type="PATRIC" id="fig|1288963.3.peg.1755"/>
<keyword evidence="2" id="KW-1185">Reference proteome</keyword>
<sequence>MNKFSDSHRRSFLKNSLIGSVGLLALSPVALTSCSKGGLFGKRRELDYTIQREVPTRLFDGERCWVHPRAGLVPRAGKGGQPRIVMTLNTLELSGSDVFKGMYGMYSDDLGETWSEPKLSEHLAPRMEHIAGEQRPVAASDFWPTWHAKSGKLLGTGHTIVYTTDWKVSSPRPRHTAYSVYDPLTDSWTVWDKLVMPDTPSFSNAGAGCVQRYDLPDGSILLPIYFSPPGENSRVTVAKCRFDGSELTYLTHGNELSVPDQSRGLHEPSLTYFGGMYYLTIRNDVQGYVSRSANGLDFEPIQPWRFNDGQELGNYNTQQHWVTHSEGLFLVYTRRGADNDHVFRHRAPLFIAQVDPDRMVVIRETERILVPERGARLGNFGVTAVSPEETWVTVSEWMQPEGVEQYGSDGSVFVARIRWNLPNKNDICCGKLV</sequence>
<dbReference type="GO" id="GO:0004308">
    <property type="term" value="F:exo-alpha-sialidase activity"/>
    <property type="evidence" value="ECO:0007669"/>
    <property type="project" value="UniProtKB-EC"/>
</dbReference>
<evidence type="ECO:0000313" key="1">
    <source>
        <dbReference type="EMBL" id="EON77845.1"/>
    </source>
</evidence>
<dbReference type="InterPro" id="IPR006311">
    <property type="entry name" value="TAT_signal"/>
</dbReference>
<dbReference type="InterPro" id="IPR036278">
    <property type="entry name" value="Sialidase_sf"/>
</dbReference>
<accession>R7ZUL2</accession>
<protein>
    <submittedName>
        <fullName evidence="1">Sialidase</fullName>
        <ecNumber evidence="1">3.2.1.18</ecNumber>
    </submittedName>
</protein>
<evidence type="ECO:0000313" key="2">
    <source>
        <dbReference type="Proteomes" id="UP000013909"/>
    </source>
</evidence>
<keyword evidence="1" id="KW-0326">Glycosidase</keyword>
<proteinExistence type="predicted"/>
<dbReference type="RefSeq" id="WP_010853903.1">
    <property type="nucleotide sequence ID" value="NZ_AQHR01000049.1"/>
</dbReference>
<dbReference type="Proteomes" id="UP000013909">
    <property type="component" value="Unassembled WGS sequence"/>
</dbReference>
<gene>
    <name evidence="1" type="ORF">ADIS_1764</name>
</gene>
<dbReference type="OrthoDB" id="833750at2"/>
<dbReference type="STRING" id="1232681.ADIS_1764"/>
<dbReference type="PROSITE" id="PS51257">
    <property type="entry name" value="PROKAR_LIPOPROTEIN"/>
    <property type="match status" value="1"/>
</dbReference>
<keyword evidence="1" id="KW-0378">Hydrolase</keyword>
<organism evidence="1 2">
    <name type="scientific">Lunatimonas lonarensis</name>
    <dbReference type="NCBI Taxonomy" id="1232681"/>
    <lineage>
        <taxon>Bacteria</taxon>
        <taxon>Pseudomonadati</taxon>
        <taxon>Bacteroidota</taxon>
        <taxon>Cytophagia</taxon>
        <taxon>Cytophagales</taxon>
        <taxon>Cyclobacteriaceae</taxon>
    </lineage>
</organism>
<dbReference type="PROSITE" id="PS51318">
    <property type="entry name" value="TAT"/>
    <property type="match status" value="1"/>
</dbReference>
<reference evidence="1 2" key="1">
    <citation type="submission" date="2013-02" db="EMBL/GenBank/DDBJ databases">
        <title>A novel strain isolated from Lonar lake, Maharashtra, India.</title>
        <authorList>
            <person name="Singh A."/>
        </authorList>
    </citation>
    <scope>NUCLEOTIDE SEQUENCE [LARGE SCALE GENOMIC DNA]</scope>
    <source>
        <strain evidence="1 2">AK24</strain>
    </source>
</reference>
<dbReference type="AlphaFoldDB" id="R7ZUL2"/>